<evidence type="ECO:0000313" key="2">
    <source>
        <dbReference type="Proteomes" id="UP001576776"/>
    </source>
</evidence>
<proteinExistence type="predicted"/>
<dbReference type="Proteomes" id="UP001576776">
    <property type="component" value="Unassembled WGS sequence"/>
</dbReference>
<sequence>MEIVQKLSDLTYPGFPDIRNYIESCGIPDYWDGENRIGIDQYHIWFDDSGKVDYDYSGFGGRTTYDYDSEMTKVLNTAEFRFFHNLLPAGTDVLTAFCQLMILKYRNKLGLSGYSGTYRVIFNVWTDISTNKNEAQLSQQVMFSYSVSSGSKRDIPLLICL</sequence>
<reference evidence="1 2" key="1">
    <citation type="submission" date="2024-09" db="EMBL/GenBank/DDBJ databases">
        <title>Floridaenema gen nov. (Aerosakkonemataceae, Aerosakkonematales ord. nov., Cyanobacteria) from benthic tropical and subtropical fresh waters, with the description of four new species.</title>
        <authorList>
            <person name="Moretto J.A."/>
            <person name="Berthold D.E."/>
            <person name="Lefler F.W."/>
            <person name="Huang I.-S."/>
            <person name="Laughinghouse H. IV."/>
        </authorList>
    </citation>
    <scope>NUCLEOTIDE SEQUENCE [LARGE SCALE GENOMIC DNA]</scope>
    <source>
        <strain evidence="1 2">BLCC-F154</strain>
    </source>
</reference>
<evidence type="ECO:0000313" key="1">
    <source>
        <dbReference type="EMBL" id="MFB2936086.1"/>
    </source>
</evidence>
<keyword evidence="2" id="KW-1185">Reference proteome</keyword>
<dbReference type="EMBL" id="JBHFNS010000053">
    <property type="protein sequence ID" value="MFB2936086.1"/>
    <property type="molecule type" value="Genomic_DNA"/>
</dbReference>
<accession>A0ABV4YB92</accession>
<gene>
    <name evidence="1" type="ORF">ACE1B6_12610</name>
</gene>
<protein>
    <submittedName>
        <fullName evidence="1">Uncharacterized protein</fullName>
    </submittedName>
</protein>
<name>A0ABV4YB92_9CYAN</name>
<organism evidence="1 2">
    <name type="scientific">Floridaenema fluviatile BLCC-F154</name>
    <dbReference type="NCBI Taxonomy" id="3153640"/>
    <lineage>
        <taxon>Bacteria</taxon>
        <taxon>Bacillati</taxon>
        <taxon>Cyanobacteriota</taxon>
        <taxon>Cyanophyceae</taxon>
        <taxon>Oscillatoriophycideae</taxon>
        <taxon>Aerosakkonematales</taxon>
        <taxon>Aerosakkonemataceae</taxon>
        <taxon>Floridanema</taxon>
        <taxon>Floridanema fluviatile</taxon>
    </lineage>
</organism>
<dbReference type="RefSeq" id="WP_413257587.1">
    <property type="nucleotide sequence ID" value="NZ_JBHFNS010000053.1"/>
</dbReference>
<comment type="caution">
    <text evidence="1">The sequence shown here is derived from an EMBL/GenBank/DDBJ whole genome shotgun (WGS) entry which is preliminary data.</text>
</comment>